<comment type="caution">
    <text evidence="2">The sequence shown here is derived from an EMBL/GenBank/DDBJ whole genome shotgun (WGS) entry which is preliminary data.</text>
</comment>
<feature type="region of interest" description="Disordered" evidence="1">
    <location>
        <begin position="37"/>
        <end position="165"/>
    </location>
</feature>
<gene>
    <name evidence="2" type="ORF">Tco_0823548</name>
</gene>
<reference evidence="2" key="1">
    <citation type="journal article" date="2022" name="Int. J. Mol. Sci.">
        <title>Draft Genome of Tanacetum Coccineum: Genomic Comparison of Closely Related Tanacetum-Family Plants.</title>
        <authorList>
            <person name="Yamashiro T."/>
            <person name="Shiraishi A."/>
            <person name="Nakayama K."/>
            <person name="Satake H."/>
        </authorList>
    </citation>
    <scope>NUCLEOTIDE SEQUENCE</scope>
</reference>
<sequence length="536" mass="62435">MHENKSLNRNPTNHALYHALMEALIEDKNVMDKGVANTVKDHKRWHDDDEDNDDEGPLAGPNQSKKTKRRRTKESESSKKPTTTKETLKGKTPSKGSKTGKYATAEELVERPSVEVDIDDAINTTGEDVVRDDDQPQHTSKPKKDKTLNPNWFKQPPRPPTLDSEWNKRQVVLDQPEQPWFNQMVSVIKEPITFNDLMATPIDFSKYVLNRLNIDNLTQDLLLGPAYNLLKVTCTSSIELKYNFQECFNALTNRFDWNNLEGDRYPFDLSKPLPLQGRPGHLTVDVDYFFNNDMEYLKTSNLENTYTTSITKTKAARYEIKGIEDIVPTLWSSTKVGYEKDALKGIKHWGDRHKLCVRVKKLHGYGHMEEIVVKRVDQQFYKFKEGDFLDLHLNDIKDMLLLAVQHKLFHLNDSDIVDFIVALFSHQKQVKDYSFGVESYQKKLNITPPQQTFPEIEFKELYTPSHKPRFSDGTLKMVRDELHYRLLNFRLGYNKEMSSRKWTDIDQKRSGLMIELIDKQMRERRIIQNLKRLVGA</sequence>
<protein>
    <submittedName>
        <fullName evidence="2">Uncharacterized protein</fullName>
    </submittedName>
</protein>
<feature type="compositionally biased region" description="Low complexity" evidence="1">
    <location>
        <begin position="80"/>
        <end position="101"/>
    </location>
</feature>
<dbReference type="EMBL" id="BQNB010012344">
    <property type="protein sequence ID" value="GJT02379.1"/>
    <property type="molecule type" value="Genomic_DNA"/>
</dbReference>
<accession>A0ABQ5AN74</accession>
<evidence type="ECO:0000313" key="3">
    <source>
        <dbReference type="Proteomes" id="UP001151760"/>
    </source>
</evidence>
<reference evidence="2" key="2">
    <citation type="submission" date="2022-01" db="EMBL/GenBank/DDBJ databases">
        <authorList>
            <person name="Yamashiro T."/>
            <person name="Shiraishi A."/>
            <person name="Satake H."/>
            <person name="Nakayama K."/>
        </authorList>
    </citation>
    <scope>NUCLEOTIDE SEQUENCE</scope>
</reference>
<name>A0ABQ5AN74_9ASTR</name>
<proteinExistence type="predicted"/>
<keyword evidence="3" id="KW-1185">Reference proteome</keyword>
<evidence type="ECO:0000256" key="1">
    <source>
        <dbReference type="SAM" id="MobiDB-lite"/>
    </source>
</evidence>
<evidence type="ECO:0000313" key="2">
    <source>
        <dbReference type="EMBL" id="GJT02379.1"/>
    </source>
</evidence>
<organism evidence="2 3">
    <name type="scientific">Tanacetum coccineum</name>
    <dbReference type="NCBI Taxonomy" id="301880"/>
    <lineage>
        <taxon>Eukaryota</taxon>
        <taxon>Viridiplantae</taxon>
        <taxon>Streptophyta</taxon>
        <taxon>Embryophyta</taxon>
        <taxon>Tracheophyta</taxon>
        <taxon>Spermatophyta</taxon>
        <taxon>Magnoliopsida</taxon>
        <taxon>eudicotyledons</taxon>
        <taxon>Gunneridae</taxon>
        <taxon>Pentapetalae</taxon>
        <taxon>asterids</taxon>
        <taxon>campanulids</taxon>
        <taxon>Asterales</taxon>
        <taxon>Asteraceae</taxon>
        <taxon>Asteroideae</taxon>
        <taxon>Anthemideae</taxon>
        <taxon>Anthemidinae</taxon>
        <taxon>Tanacetum</taxon>
    </lineage>
</organism>
<dbReference type="Proteomes" id="UP001151760">
    <property type="component" value="Unassembled WGS sequence"/>
</dbReference>